<organism evidence="3 4">
    <name type="scientific">Haladaptatus litoreus</name>
    <dbReference type="NCBI Taxonomy" id="553468"/>
    <lineage>
        <taxon>Archaea</taxon>
        <taxon>Methanobacteriati</taxon>
        <taxon>Methanobacteriota</taxon>
        <taxon>Stenosarchaea group</taxon>
        <taxon>Halobacteria</taxon>
        <taxon>Halobacteriales</taxon>
        <taxon>Haladaptataceae</taxon>
        <taxon>Haladaptatus</taxon>
    </lineage>
</organism>
<dbReference type="Gene3D" id="3.30.310.190">
    <property type="match status" value="1"/>
</dbReference>
<name>A0A1N6VDM9_9EURY</name>
<feature type="domain" description="DUF5611" evidence="2">
    <location>
        <begin position="1"/>
        <end position="118"/>
    </location>
</feature>
<evidence type="ECO:0000313" key="4">
    <source>
        <dbReference type="Proteomes" id="UP000186914"/>
    </source>
</evidence>
<dbReference type="Pfam" id="PF18446">
    <property type="entry name" value="DUF5611"/>
    <property type="match status" value="1"/>
</dbReference>
<keyword evidence="4" id="KW-1185">Reference proteome</keyword>
<dbReference type="AlphaFoldDB" id="A0A1N6VDM9"/>
<feature type="region of interest" description="Disordered" evidence="1">
    <location>
        <begin position="107"/>
        <end position="130"/>
    </location>
</feature>
<sequence length="130" mass="14519">MKKYKMRRGEHLEDRMPDLKASIEDYFGPITGTEEFDGHELYVVEEPDNPVFKRIVAGAASYSGKKDKLAVDFQERPAEDVIAEGNADAAADAVSKKNEFLLEATGRDAKARRDSLKRTVEDKADTPDNV</sequence>
<evidence type="ECO:0000313" key="3">
    <source>
        <dbReference type="EMBL" id="SIQ75954.1"/>
    </source>
</evidence>
<dbReference type="RefSeq" id="WP_076427358.1">
    <property type="nucleotide sequence ID" value="NZ_FTNO01000001.1"/>
</dbReference>
<protein>
    <recommendedName>
        <fullName evidence="2">DUF5611 domain-containing protein</fullName>
    </recommendedName>
</protein>
<accession>A0A1N6VDM9</accession>
<reference evidence="4" key="1">
    <citation type="submission" date="2017-01" db="EMBL/GenBank/DDBJ databases">
        <authorList>
            <person name="Varghese N."/>
            <person name="Submissions S."/>
        </authorList>
    </citation>
    <scope>NUCLEOTIDE SEQUENCE [LARGE SCALE GENOMIC DNA]</scope>
    <source>
        <strain evidence="4">CGMCC 1.7737</strain>
    </source>
</reference>
<dbReference type="EMBL" id="FTNO01000001">
    <property type="protein sequence ID" value="SIQ75954.1"/>
    <property type="molecule type" value="Genomic_DNA"/>
</dbReference>
<evidence type="ECO:0000256" key="1">
    <source>
        <dbReference type="SAM" id="MobiDB-lite"/>
    </source>
</evidence>
<dbReference type="InterPro" id="IPR040713">
    <property type="entry name" value="DUF5611"/>
</dbReference>
<dbReference type="OrthoDB" id="192476at2157"/>
<evidence type="ECO:0000259" key="2">
    <source>
        <dbReference type="Pfam" id="PF18446"/>
    </source>
</evidence>
<dbReference type="Proteomes" id="UP000186914">
    <property type="component" value="Unassembled WGS sequence"/>
</dbReference>
<gene>
    <name evidence="3" type="ORF">SAMN05421858_0315</name>
</gene>
<proteinExistence type="predicted"/>